<accession>A0A0F9D9L8</accession>
<dbReference type="AlphaFoldDB" id="A0A0F9D9L8"/>
<sequence>MADERQIASAQAQSSTSTGVEISRFAHIHESHLRTLLIGGTFGGATVKYQISLDNVTFFDVSGADAITAAKAINVEHRARYHGIEVVGGDGTTAIDAWVI</sequence>
<organism evidence="1">
    <name type="scientific">marine sediment metagenome</name>
    <dbReference type="NCBI Taxonomy" id="412755"/>
    <lineage>
        <taxon>unclassified sequences</taxon>
        <taxon>metagenomes</taxon>
        <taxon>ecological metagenomes</taxon>
    </lineage>
</organism>
<protein>
    <submittedName>
        <fullName evidence="1">Uncharacterized protein</fullName>
    </submittedName>
</protein>
<gene>
    <name evidence="1" type="ORF">LCGC14_2226440</name>
</gene>
<name>A0A0F9D9L8_9ZZZZ</name>
<dbReference type="EMBL" id="LAZR01029863">
    <property type="protein sequence ID" value="KKL58329.1"/>
    <property type="molecule type" value="Genomic_DNA"/>
</dbReference>
<comment type="caution">
    <text evidence="1">The sequence shown here is derived from an EMBL/GenBank/DDBJ whole genome shotgun (WGS) entry which is preliminary data.</text>
</comment>
<reference evidence="1" key="1">
    <citation type="journal article" date="2015" name="Nature">
        <title>Complex archaea that bridge the gap between prokaryotes and eukaryotes.</title>
        <authorList>
            <person name="Spang A."/>
            <person name="Saw J.H."/>
            <person name="Jorgensen S.L."/>
            <person name="Zaremba-Niedzwiedzka K."/>
            <person name="Martijn J."/>
            <person name="Lind A.E."/>
            <person name="van Eijk R."/>
            <person name="Schleper C."/>
            <person name="Guy L."/>
            <person name="Ettema T.J."/>
        </authorList>
    </citation>
    <scope>NUCLEOTIDE SEQUENCE</scope>
</reference>
<evidence type="ECO:0000313" key="1">
    <source>
        <dbReference type="EMBL" id="KKL58329.1"/>
    </source>
</evidence>
<proteinExistence type="predicted"/>